<reference evidence="3" key="2">
    <citation type="submission" date="2022-01" db="EMBL/GenBank/DDBJ databases">
        <authorList>
            <person name="Yamashiro T."/>
            <person name="Shiraishi A."/>
            <person name="Satake H."/>
            <person name="Nakayama K."/>
        </authorList>
    </citation>
    <scope>NUCLEOTIDE SEQUENCE</scope>
</reference>
<evidence type="ECO:0000313" key="3">
    <source>
        <dbReference type="EMBL" id="GJS68688.1"/>
    </source>
</evidence>
<name>A0ABQ4XVD0_9ASTR</name>
<evidence type="ECO:0000256" key="1">
    <source>
        <dbReference type="ARBA" id="ARBA00022737"/>
    </source>
</evidence>
<feature type="domain" description="DC1" evidence="2">
    <location>
        <begin position="111"/>
        <end position="155"/>
    </location>
</feature>
<gene>
    <name evidence="3" type="ORF">Tco_0683253</name>
</gene>
<dbReference type="InterPro" id="IPR046349">
    <property type="entry name" value="C1-like_sf"/>
</dbReference>
<keyword evidence="1" id="KW-0677">Repeat</keyword>
<keyword evidence="4" id="KW-1185">Reference proteome</keyword>
<proteinExistence type="predicted"/>
<dbReference type="PANTHER" id="PTHR32410">
    <property type="entry name" value="CYSTEINE/HISTIDINE-RICH C1 DOMAIN FAMILY PROTEIN"/>
    <property type="match status" value="1"/>
</dbReference>
<dbReference type="SUPFAM" id="SSF57889">
    <property type="entry name" value="Cysteine-rich domain"/>
    <property type="match status" value="2"/>
</dbReference>
<comment type="caution">
    <text evidence="3">The sequence shown here is derived from an EMBL/GenBank/DDBJ whole genome shotgun (WGS) entry which is preliminary data.</text>
</comment>
<dbReference type="PANTHER" id="PTHR32410:SF216">
    <property type="entry name" value="PHORBOL-ESTER_DAG-TYPE DOMAIN-CONTAINING PROTEIN"/>
    <property type="match status" value="1"/>
</dbReference>
<accession>A0ABQ4XVD0</accession>
<dbReference type="InterPro" id="IPR004146">
    <property type="entry name" value="DC1"/>
</dbReference>
<dbReference type="Proteomes" id="UP001151760">
    <property type="component" value="Unassembled WGS sequence"/>
</dbReference>
<dbReference type="Pfam" id="PF03107">
    <property type="entry name" value="C1_2"/>
    <property type="match status" value="2"/>
</dbReference>
<organism evidence="3 4">
    <name type="scientific">Tanacetum coccineum</name>
    <dbReference type="NCBI Taxonomy" id="301880"/>
    <lineage>
        <taxon>Eukaryota</taxon>
        <taxon>Viridiplantae</taxon>
        <taxon>Streptophyta</taxon>
        <taxon>Embryophyta</taxon>
        <taxon>Tracheophyta</taxon>
        <taxon>Spermatophyta</taxon>
        <taxon>Magnoliopsida</taxon>
        <taxon>eudicotyledons</taxon>
        <taxon>Gunneridae</taxon>
        <taxon>Pentapetalae</taxon>
        <taxon>asterids</taxon>
        <taxon>campanulids</taxon>
        <taxon>Asterales</taxon>
        <taxon>Asteraceae</taxon>
        <taxon>Asteroideae</taxon>
        <taxon>Anthemideae</taxon>
        <taxon>Anthemidinae</taxon>
        <taxon>Tanacetum</taxon>
    </lineage>
</organism>
<evidence type="ECO:0000259" key="2">
    <source>
        <dbReference type="Pfam" id="PF03107"/>
    </source>
</evidence>
<reference evidence="3" key="1">
    <citation type="journal article" date="2022" name="Int. J. Mol. Sci.">
        <title>Draft Genome of Tanacetum Coccineum: Genomic Comparison of Closely Related Tanacetum-Family Plants.</title>
        <authorList>
            <person name="Yamashiro T."/>
            <person name="Shiraishi A."/>
            <person name="Nakayama K."/>
            <person name="Satake H."/>
        </authorList>
    </citation>
    <scope>NUCLEOTIDE SEQUENCE</scope>
</reference>
<dbReference type="EMBL" id="BQNB010009808">
    <property type="protein sequence ID" value="GJS68688.1"/>
    <property type="molecule type" value="Genomic_DNA"/>
</dbReference>
<protein>
    <submittedName>
        <fullName evidence="3">Zinc finger, PHD-type containing protein</fullName>
    </submittedName>
</protein>
<evidence type="ECO:0000313" key="4">
    <source>
        <dbReference type="Proteomes" id="UP001151760"/>
    </source>
</evidence>
<dbReference type="InterPro" id="IPR053192">
    <property type="entry name" value="Vacuole_Formation_Reg"/>
</dbReference>
<feature type="domain" description="DC1" evidence="2">
    <location>
        <begin position="30"/>
        <end position="77"/>
    </location>
</feature>
<sequence>MGFHCRSCDFYLHIGCALLLPRMIKHKFNKHPLTLRYEPVENHLSEYFCEICEEEFDPTWWFYHCSTCAESMHTACVPIKQECEQAIYRKLMKGVYDFINVKFGGTYEIESHPHRVSLIQGTTYHGCCERCSETLKSKMIFKCLTCKFAIDIECAAAIERIWN</sequence>